<comment type="caution">
    <text evidence="12">The sequence shown here is derived from an EMBL/GenBank/DDBJ whole genome shotgun (WGS) entry which is preliminary data.</text>
</comment>
<dbReference type="PANTHER" id="PTHR26374">
    <property type="entry name" value="ZINC FINGER PROTEIN ZAT5"/>
    <property type="match status" value="1"/>
</dbReference>
<gene>
    <name evidence="12" type="ORF">GUJ93_ZPchr0007g3138</name>
</gene>
<accession>A0A8J5T1X5</accession>
<dbReference type="GO" id="GO:0008270">
    <property type="term" value="F:zinc ion binding"/>
    <property type="evidence" value="ECO:0007669"/>
    <property type="project" value="UniProtKB-KW"/>
</dbReference>
<dbReference type="InterPro" id="IPR013087">
    <property type="entry name" value="Znf_C2H2_type"/>
</dbReference>
<dbReference type="GO" id="GO:0005634">
    <property type="term" value="C:nucleus"/>
    <property type="evidence" value="ECO:0007669"/>
    <property type="project" value="UniProtKB-SubCell"/>
</dbReference>
<keyword evidence="5" id="KW-0862">Zinc</keyword>
<sequence length="500" mass="52467">MEDKSSDSGARRVYLDEEMEEEEIRLDGGGDPGSETETDDEVGRYVFQPHDEDRAHPESNKRRRLGDVVAEGPGALPSPTPSSGSDGIITDGSDVGAVAATSVVRKEVFLCRVCRMEFGSRQAVSGHMRIHVVRDHRLRRDMDKNPPVNWASTDKCGGNGRGAVTTAVITPMDEVDNSLTIVVAEPLLTVAQSIVVHIARTDLSSGQGSSSAGPIPNVSTAACQQAITLLSQIAQGQAGPTYRCKMEGCNKEYGTYQGLGGHVTGHIHREKQATLFVHGGDADASGQGGAKPEGTHPCKVCKREFKSGVALGGHMRKHYQGKVIILKKKKQEEHDIALNLSLALSTIEVAPATLAPAITSATFPSVENDTSLNLTLAPPTAQVTPATLAPAIAAATLTSAVEHGISLDLSPEPPTSQIAPAAPAPAIVAAALPSKELEMEVAEDGAEAAPAPAPAPSVYTRILRIFGCNIVVSVPQDAEEEDAKPNANGSSSNVVLVSFR</sequence>
<feature type="region of interest" description="Disordered" evidence="10">
    <location>
        <begin position="1"/>
        <end position="89"/>
    </location>
</feature>
<dbReference type="PROSITE" id="PS00028">
    <property type="entry name" value="ZINC_FINGER_C2H2_1"/>
    <property type="match status" value="3"/>
</dbReference>
<dbReference type="Proteomes" id="UP000729402">
    <property type="component" value="Unassembled WGS sequence"/>
</dbReference>
<evidence type="ECO:0000256" key="1">
    <source>
        <dbReference type="ARBA" id="ARBA00004123"/>
    </source>
</evidence>
<evidence type="ECO:0000313" key="12">
    <source>
        <dbReference type="EMBL" id="KAG8078702.1"/>
    </source>
</evidence>
<keyword evidence="4 9" id="KW-0863">Zinc-finger</keyword>
<keyword evidence="8" id="KW-0539">Nucleus</keyword>
<dbReference type="SMART" id="SM00355">
    <property type="entry name" value="ZnF_C2H2"/>
    <property type="match status" value="3"/>
</dbReference>
<dbReference type="AlphaFoldDB" id="A0A8J5T1X5"/>
<evidence type="ECO:0000256" key="4">
    <source>
        <dbReference type="ARBA" id="ARBA00022771"/>
    </source>
</evidence>
<dbReference type="OrthoDB" id="696818at2759"/>
<comment type="subcellular location">
    <subcellularLocation>
        <location evidence="1">Nucleus</location>
    </subcellularLocation>
</comment>
<keyword evidence="2" id="KW-0479">Metal-binding</keyword>
<feature type="compositionally biased region" description="Basic and acidic residues" evidence="10">
    <location>
        <begin position="49"/>
        <end position="60"/>
    </location>
</feature>
<evidence type="ECO:0000256" key="8">
    <source>
        <dbReference type="ARBA" id="ARBA00023242"/>
    </source>
</evidence>
<dbReference type="PROSITE" id="PS50157">
    <property type="entry name" value="ZINC_FINGER_C2H2_2"/>
    <property type="match status" value="2"/>
</dbReference>
<protein>
    <recommendedName>
        <fullName evidence="11">C2H2-type domain-containing protein</fullName>
    </recommendedName>
</protein>
<keyword evidence="13" id="KW-1185">Reference proteome</keyword>
<dbReference type="EMBL" id="JAAALK010000282">
    <property type="protein sequence ID" value="KAG8078702.1"/>
    <property type="molecule type" value="Genomic_DNA"/>
</dbReference>
<feature type="compositionally biased region" description="Polar residues" evidence="10">
    <location>
        <begin position="487"/>
        <end position="500"/>
    </location>
</feature>
<evidence type="ECO:0000256" key="5">
    <source>
        <dbReference type="ARBA" id="ARBA00022833"/>
    </source>
</evidence>
<evidence type="ECO:0000256" key="3">
    <source>
        <dbReference type="ARBA" id="ARBA00022737"/>
    </source>
</evidence>
<evidence type="ECO:0000256" key="10">
    <source>
        <dbReference type="SAM" id="MobiDB-lite"/>
    </source>
</evidence>
<dbReference type="PANTHER" id="PTHR26374:SF378">
    <property type="entry name" value="C2H2-TYPE ZINC FINGER FAMILY PROTEIN"/>
    <property type="match status" value="1"/>
</dbReference>
<name>A0A8J5T1X5_ZIZPA</name>
<evidence type="ECO:0000313" key="13">
    <source>
        <dbReference type="Proteomes" id="UP000729402"/>
    </source>
</evidence>
<reference evidence="12" key="2">
    <citation type="submission" date="2021-02" db="EMBL/GenBank/DDBJ databases">
        <authorList>
            <person name="Kimball J.A."/>
            <person name="Haas M.W."/>
            <person name="Macchietto M."/>
            <person name="Kono T."/>
            <person name="Duquette J."/>
            <person name="Shao M."/>
        </authorList>
    </citation>
    <scope>NUCLEOTIDE SEQUENCE</scope>
    <source>
        <tissue evidence="12">Fresh leaf tissue</tissue>
    </source>
</reference>
<organism evidence="12 13">
    <name type="scientific">Zizania palustris</name>
    <name type="common">Northern wild rice</name>
    <dbReference type="NCBI Taxonomy" id="103762"/>
    <lineage>
        <taxon>Eukaryota</taxon>
        <taxon>Viridiplantae</taxon>
        <taxon>Streptophyta</taxon>
        <taxon>Embryophyta</taxon>
        <taxon>Tracheophyta</taxon>
        <taxon>Spermatophyta</taxon>
        <taxon>Magnoliopsida</taxon>
        <taxon>Liliopsida</taxon>
        <taxon>Poales</taxon>
        <taxon>Poaceae</taxon>
        <taxon>BOP clade</taxon>
        <taxon>Oryzoideae</taxon>
        <taxon>Oryzeae</taxon>
        <taxon>Zizaniinae</taxon>
        <taxon>Zizania</taxon>
    </lineage>
</organism>
<evidence type="ECO:0000256" key="2">
    <source>
        <dbReference type="ARBA" id="ARBA00022723"/>
    </source>
</evidence>
<reference evidence="12" key="1">
    <citation type="journal article" date="2021" name="bioRxiv">
        <title>Whole Genome Assembly and Annotation of Northern Wild Rice, Zizania palustris L., Supports a Whole Genome Duplication in the Zizania Genus.</title>
        <authorList>
            <person name="Haas M."/>
            <person name="Kono T."/>
            <person name="Macchietto M."/>
            <person name="Millas R."/>
            <person name="McGilp L."/>
            <person name="Shao M."/>
            <person name="Duquette J."/>
            <person name="Hirsch C.N."/>
            <person name="Kimball J."/>
        </authorList>
    </citation>
    <scope>NUCLEOTIDE SEQUENCE</scope>
    <source>
        <tissue evidence="12">Fresh leaf tissue</tissue>
    </source>
</reference>
<evidence type="ECO:0000259" key="11">
    <source>
        <dbReference type="PROSITE" id="PS50157"/>
    </source>
</evidence>
<keyword evidence="7" id="KW-0804">Transcription</keyword>
<proteinExistence type="predicted"/>
<feature type="domain" description="C2H2-type" evidence="11">
    <location>
        <begin position="296"/>
        <end position="323"/>
    </location>
</feature>
<keyword evidence="3" id="KW-0677">Repeat</keyword>
<feature type="region of interest" description="Disordered" evidence="10">
    <location>
        <begin position="478"/>
        <end position="500"/>
    </location>
</feature>
<feature type="compositionally biased region" description="Basic and acidic residues" evidence="10">
    <location>
        <begin position="1"/>
        <end position="15"/>
    </location>
</feature>
<evidence type="ECO:0000256" key="9">
    <source>
        <dbReference type="PROSITE-ProRule" id="PRU00042"/>
    </source>
</evidence>
<dbReference type="Pfam" id="PF13912">
    <property type="entry name" value="zf-C2H2_6"/>
    <property type="match status" value="2"/>
</dbReference>
<feature type="domain" description="C2H2-type" evidence="11">
    <location>
        <begin position="109"/>
        <end position="136"/>
    </location>
</feature>
<evidence type="ECO:0000256" key="7">
    <source>
        <dbReference type="ARBA" id="ARBA00023163"/>
    </source>
</evidence>
<keyword evidence="6" id="KW-0805">Transcription regulation</keyword>
<evidence type="ECO:0000256" key="6">
    <source>
        <dbReference type="ARBA" id="ARBA00023015"/>
    </source>
</evidence>